<dbReference type="RefSeq" id="WP_344420659.1">
    <property type="nucleotide sequence ID" value="NZ_BAAANN010000015.1"/>
</dbReference>
<dbReference type="PANTHER" id="PTHR43680">
    <property type="entry name" value="NITRATE REDUCTASE MOLYBDENUM COFACTOR ASSEMBLY CHAPERONE"/>
    <property type="match status" value="1"/>
</dbReference>
<dbReference type="InterPro" id="IPR036411">
    <property type="entry name" value="TorD-like_sf"/>
</dbReference>
<evidence type="ECO:0000313" key="3">
    <source>
        <dbReference type="EMBL" id="GAA1964336.1"/>
    </source>
</evidence>
<organism evidence="3 4">
    <name type="scientific">Amycolatopsis minnesotensis</name>
    <dbReference type="NCBI Taxonomy" id="337894"/>
    <lineage>
        <taxon>Bacteria</taxon>
        <taxon>Bacillati</taxon>
        <taxon>Actinomycetota</taxon>
        <taxon>Actinomycetes</taxon>
        <taxon>Pseudonocardiales</taxon>
        <taxon>Pseudonocardiaceae</taxon>
        <taxon>Amycolatopsis</taxon>
    </lineage>
</organism>
<accession>A0ABP5CKL0</accession>
<feature type="region of interest" description="Disordered" evidence="2">
    <location>
        <begin position="178"/>
        <end position="205"/>
    </location>
</feature>
<gene>
    <name evidence="3" type="primary">narJ</name>
    <name evidence="3" type="ORF">GCM10009754_40150</name>
</gene>
<evidence type="ECO:0000313" key="4">
    <source>
        <dbReference type="Proteomes" id="UP001501116"/>
    </source>
</evidence>
<evidence type="ECO:0000256" key="2">
    <source>
        <dbReference type="SAM" id="MobiDB-lite"/>
    </source>
</evidence>
<keyword evidence="1" id="KW-0534">Nitrate assimilation</keyword>
<evidence type="ECO:0000256" key="1">
    <source>
        <dbReference type="ARBA" id="ARBA00023063"/>
    </source>
</evidence>
<dbReference type="NCBIfam" id="TIGR00684">
    <property type="entry name" value="narJ"/>
    <property type="match status" value="1"/>
</dbReference>
<comment type="caution">
    <text evidence="3">The sequence shown here is derived from an EMBL/GenBank/DDBJ whole genome shotgun (WGS) entry which is preliminary data.</text>
</comment>
<name>A0ABP5CKL0_9PSEU</name>
<dbReference type="EMBL" id="BAAANN010000015">
    <property type="protein sequence ID" value="GAA1964336.1"/>
    <property type="molecule type" value="Genomic_DNA"/>
</dbReference>
<keyword evidence="4" id="KW-1185">Reference proteome</keyword>
<proteinExistence type="predicted"/>
<dbReference type="InterPro" id="IPR003765">
    <property type="entry name" value="NO3_reductase_chaperone_NarJ"/>
</dbReference>
<dbReference type="Proteomes" id="UP001501116">
    <property type="component" value="Unassembled WGS sequence"/>
</dbReference>
<sequence length="205" mass="22413">MSLRKRRAPVDRRTRAIVRQIAGWCLQYPDDAVLGKLVLLQACLDELGTTAPGHDELTRVLSHLREGEAGELAAHYTEVFDRRPRRTLHLSWFSHGDTRRRGQALADLKAQYRKQGFALAENELPDFLPVVLEFATAALDDEVLAGFHAGLNLLRDNLAAHGTPYEHAVAAVLATMPSSEQPPAAEPPVELVGLDPFPTGAGGGR</sequence>
<reference evidence="4" key="1">
    <citation type="journal article" date="2019" name="Int. J. Syst. Evol. Microbiol.">
        <title>The Global Catalogue of Microorganisms (GCM) 10K type strain sequencing project: providing services to taxonomists for standard genome sequencing and annotation.</title>
        <authorList>
            <consortium name="The Broad Institute Genomics Platform"/>
            <consortium name="The Broad Institute Genome Sequencing Center for Infectious Disease"/>
            <person name="Wu L."/>
            <person name="Ma J."/>
        </authorList>
    </citation>
    <scope>NUCLEOTIDE SEQUENCE [LARGE SCALE GENOMIC DNA]</scope>
    <source>
        <strain evidence="4">JCM 14545</strain>
    </source>
</reference>
<dbReference type="Gene3D" id="1.10.3480.10">
    <property type="entry name" value="TorD-like"/>
    <property type="match status" value="1"/>
</dbReference>
<dbReference type="Pfam" id="PF02613">
    <property type="entry name" value="Nitrate_red_del"/>
    <property type="match status" value="1"/>
</dbReference>
<dbReference type="InterPro" id="IPR020945">
    <property type="entry name" value="DMSO/NO3_reduct_chaperone"/>
</dbReference>
<protein>
    <submittedName>
        <fullName evidence="3">Nitrate reductase molybdenum cofactor assembly chaperone</fullName>
    </submittedName>
</protein>
<dbReference type="PANTHER" id="PTHR43680:SF2">
    <property type="entry name" value="NITRATE REDUCTASE MOLYBDENUM COFACTOR ASSEMBLY CHAPERONE NARJ"/>
    <property type="match status" value="1"/>
</dbReference>
<dbReference type="SUPFAM" id="SSF89155">
    <property type="entry name" value="TorD-like"/>
    <property type="match status" value="1"/>
</dbReference>